<evidence type="ECO:0000256" key="5">
    <source>
        <dbReference type="ARBA" id="ARBA00023014"/>
    </source>
</evidence>
<keyword evidence="1" id="KW-0001">2Fe-2S</keyword>
<dbReference type="GO" id="GO:0046872">
    <property type="term" value="F:metal ion binding"/>
    <property type="evidence" value="ECO:0007669"/>
    <property type="project" value="UniProtKB-KW"/>
</dbReference>
<feature type="domain" description="Rieske" evidence="6">
    <location>
        <begin position="15"/>
        <end position="120"/>
    </location>
</feature>
<dbReference type="PROSITE" id="PS51296">
    <property type="entry name" value="RIESKE"/>
    <property type="match status" value="1"/>
</dbReference>
<gene>
    <name evidence="7" type="ORF">DCF17_00490</name>
</gene>
<dbReference type="EMBL" id="QBMN01000002">
    <property type="protein sequence ID" value="PZO45691.1"/>
    <property type="molecule type" value="Genomic_DNA"/>
</dbReference>
<dbReference type="AlphaFoldDB" id="A0A2W4YEJ6"/>
<dbReference type="GO" id="GO:0004497">
    <property type="term" value="F:monooxygenase activity"/>
    <property type="evidence" value="ECO:0007669"/>
    <property type="project" value="UniProtKB-ARBA"/>
</dbReference>
<reference evidence="8" key="1">
    <citation type="submission" date="2018-04" db="EMBL/GenBank/DDBJ databases">
        <authorList>
            <person name="Cornet L."/>
        </authorList>
    </citation>
    <scope>NUCLEOTIDE SEQUENCE [LARGE SCALE GENOMIC DNA]</scope>
</reference>
<evidence type="ECO:0000256" key="4">
    <source>
        <dbReference type="ARBA" id="ARBA00023004"/>
    </source>
</evidence>
<reference evidence="7 8" key="2">
    <citation type="submission" date="2018-06" db="EMBL/GenBank/DDBJ databases">
        <title>Metagenomic assembly of (sub)arctic Cyanobacteria and their associated microbiome from non-axenic cultures.</title>
        <authorList>
            <person name="Baurain D."/>
        </authorList>
    </citation>
    <scope>NUCLEOTIDE SEQUENCE [LARGE SCALE GENOMIC DNA]</scope>
    <source>
        <strain evidence="7">ULC041bin1</strain>
    </source>
</reference>
<dbReference type="InterPro" id="IPR017941">
    <property type="entry name" value="Rieske_2Fe-2S"/>
</dbReference>
<dbReference type="SUPFAM" id="SSF50022">
    <property type="entry name" value="ISP domain"/>
    <property type="match status" value="1"/>
</dbReference>
<keyword evidence="5" id="KW-0411">Iron-sulfur</keyword>
<dbReference type="InterPro" id="IPR036922">
    <property type="entry name" value="Rieske_2Fe-2S_sf"/>
</dbReference>
<organism evidence="7 8">
    <name type="scientific">Shackletoniella antarctica</name>
    <dbReference type="NCBI Taxonomy" id="268115"/>
    <lineage>
        <taxon>Bacteria</taxon>
        <taxon>Bacillati</taxon>
        <taxon>Cyanobacteriota</taxon>
        <taxon>Cyanophyceae</taxon>
        <taxon>Oculatellales</taxon>
        <taxon>Oculatellaceae</taxon>
        <taxon>Shackletoniella</taxon>
    </lineage>
</organism>
<name>A0A2W4YEJ6_9CYAN</name>
<evidence type="ECO:0000256" key="1">
    <source>
        <dbReference type="ARBA" id="ARBA00022714"/>
    </source>
</evidence>
<dbReference type="PANTHER" id="PTHR21266:SF60">
    <property type="entry name" value="3-KETOSTEROID-9-ALPHA-MONOOXYGENASE, OXYGENASE COMPONENT"/>
    <property type="match status" value="1"/>
</dbReference>
<protein>
    <submittedName>
        <fullName evidence="7">2Fe-2S ferredoxin</fullName>
    </submittedName>
</protein>
<dbReference type="Pfam" id="PF00355">
    <property type="entry name" value="Rieske"/>
    <property type="match status" value="1"/>
</dbReference>
<keyword evidence="3" id="KW-0560">Oxidoreductase</keyword>
<dbReference type="SUPFAM" id="SSF55961">
    <property type="entry name" value="Bet v1-like"/>
    <property type="match status" value="1"/>
</dbReference>
<keyword evidence="2" id="KW-0479">Metal-binding</keyword>
<proteinExistence type="predicted"/>
<evidence type="ECO:0000313" key="8">
    <source>
        <dbReference type="Proteomes" id="UP000249081"/>
    </source>
</evidence>
<keyword evidence="4" id="KW-0408">Iron</keyword>
<evidence type="ECO:0000256" key="2">
    <source>
        <dbReference type="ARBA" id="ARBA00022723"/>
    </source>
</evidence>
<evidence type="ECO:0000259" key="6">
    <source>
        <dbReference type="PROSITE" id="PS51296"/>
    </source>
</evidence>
<dbReference type="CDD" id="cd03469">
    <property type="entry name" value="Rieske_RO_Alpha_N"/>
    <property type="match status" value="1"/>
</dbReference>
<dbReference type="Proteomes" id="UP000249081">
    <property type="component" value="Unassembled WGS sequence"/>
</dbReference>
<evidence type="ECO:0000256" key="3">
    <source>
        <dbReference type="ARBA" id="ARBA00023002"/>
    </source>
</evidence>
<evidence type="ECO:0000313" key="7">
    <source>
        <dbReference type="EMBL" id="PZO45691.1"/>
    </source>
</evidence>
<dbReference type="GO" id="GO:0016705">
    <property type="term" value="F:oxidoreductase activity, acting on paired donors, with incorporation or reduction of molecular oxygen"/>
    <property type="evidence" value="ECO:0007669"/>
    <property type="project" value="UniProtKB-ARBA"/>
</dbReference>
<dbReference type="Gene3D" id="3.90.380.10">
    <property type="entry name" value="Naphthalene 1,2-dioxygenase Alpha Subunit, Chain A, domain 1"/>
    <property type="match status" value="1"/>
</dbReference>
<dbReference type="PANTHER" id="PTHR21266">
    <property type="entry name" value="IRON-SULFUR DOMAIN CONTAINING PROTEIN"/>
    <property type="match status" value="1"/>
</dbReference>
<accession>A0A2W4YEJ6</accession>
<dbReference type="GO" id="GO:0051537">
    <property type="term" value="F:2 iron, 2 sulfur cluster binding"/>
    <property type="evidence" value="ECO:0007669"/>
    <property type="project" value="UniProtKB-KW"/>
</dbReference>
<dbReference type="Gene3D" id="2.102.10.10">
    <property type="entry name" value="Rieske [2Fe-2S] iron-sulphur domain"/>
    <property type="match status" value="1"/>
</dbReference>
<sequence length="350" mass="40767">MVAANDIYLLRNIWYHAMPSHELKRGKMVAKTLLNEPILFGRTDQGKAFALRDICPHRAVPLSCGRFDGTEVECCYHGWRFNENGSCTEIPSLMPEQQIDLSRFDVNRYEVKEVQGNVWVYMADPANPQSPHFDIPRVPGFGDDVKPNITYTMRFPCYIDHAVVGLMDPAHSPFVHRSWWWRGATLNDEIKWFDPSTYGFTMRKHRMGDNMGYGYWLIGGVPENEIIFYLPGVRTEETTTAKHRVVNLTTVTPLTDDQTDVTFELYWDLPWGNLLKPIVPTMIRSFLGQDRDVVIKQQEGLKHESVLRLIKDSDTLARWYYQLKKEYQRSQAEDREFVTPVKTQLLKWRA</sequence>
<dbReference type="InterPro" id="IPR050584">
    <property type="entry name" value="Cholesterol_7-desaturase"/>
</dbReference>
<comment type="caution">
    <text evidence="7">The sequence shown here is derived from an EMBL/GenBank/DDBJ whole genome shotgun (WGS) entry which is preliminary data.</text>
</comment>